<reference evidence="2" key="2">
    <citation type="submission" date="2021-04" db="EMBL/GenBank/DDBJ databases">
        <authorList>
            <person name="Gilroy R."/>
        </authorList>
    </citation>
    <scope>NUCLEOTIDE SEQUENCE</scope>
    <source>
        <strain evidence="2">ChiHjej12B11-9795</strain>
    </source>
</reference>
<keyword evidence="1" id="KW-1133">Transmembrane helix</keyword>
<organism evidence="2 3">
    <name type="scientific">Candidatus Bacteroides avicola</name>
    <dbReference type="NCBI Taxonomy" id="2838468"/>
    <lineage>
        <taxon>Bacteria</taxon>
        <taxon>Pseudomonadati</taxon>
        <taxon>Bacteroidota</taxon>
        <taxon>Bacteroidia</taxon>
        <taxon>Bacteroidales</taxon>
        <taxon>Bacteroidaceae</taxon>
        <taxon>Bacteroides</taxon>
    </lineage>
</organism>
<protein>
    <recommendedName>
        <fullName evidence="4">Transmembrane protein</fullName>
    </recommendedName>
</protein>
<gene>
    <name evidence="2" type="ORF">H9950_00580</name>
</gene>
<feature type="transmembrane region" description="Helical" evidence="1">
    <location>
        <begin position="12"/>
        <end position="34"/>
    </location>
</feature>
<evidence type="ECO:0008006" key="4">
    <source>
        <dbReference type="Google" id="ProtNLM"/>
    </source>
</evidence>
<evidence type="ECO:0000313" key="3">
    <source>
        <dbReference type="Proteomes" id="UP000823862"/>
    </source>
</evidence>
<accession>A0A9D2KV07</accession>
<evidence type="ECO:0000313" key="2">
    <source>
        <dbReference type="EMBL" id="HJA84694.1"/>
    </source>
</evidence>
<reference evidence="2" key="1">
    <citation type="journal article" date="2021" name="PeerJ">
        <title>Extensive microbial diversity within the chicken gut microbiome revealed by metagenomics and culture.</title>
        <authorList>
            <person name="Gilroy R."/>
            <person name="Ravi A."/>
            <person name="Getino M."/>
            <person name="Pursley I."/>
            <person name="Horton D.L."/>
            <person name="Alikhan N.F."/>
            <person name="Baker D."/>
            <person name="Gharbi K."/>
            <person name="Hall N."/>
            <person name="Watson M."/>
            <person name="Adriaenssens E.M."/>
            <person name="Foster-Nyarko E."/>
            <person name="Jarju S."/>
            <person name="Secka A."/>
            <person name="Antonio M."/>
            <person name="Oren A."/>
            <person name="Chaudhuri R.R."/>
            <person name="La Ragione R."/>
            <person name="Hildebrand F."/>
            <person name="Pallen M.J."/>
        </authorList>
    </citation>
    <scope>NUCLEOTIDE SEQUENCE</scope>
    <source>
        <strain evidence="2">ChiHjej12B11-9795</strain>
    </source>
</reference>
<proteinExistence type="predicted"/>
<name>A0A9D2KV07_9BACE</name>
<evidence type="ECO:0000256" key="1">
    <source>
        <dbReference type="SAM" id="Phobius"/>
    </source>
</evidence>
<dbReference type="AlphaFoldDB" id="A0A9D2KV07"/>
<keyword evidence="1" id="KW-0812">Transmembrane</keyword>
<keyword evidence="1" id="KW-0472">Membrane</keyword>
<comment type="caution">
    <text evidence="2">The sequence shown here is derived from an EMBL/GenBank/DDBJ whole genome shotgun (WGS) entry which is preliminary data.</text>
</comment>
<dbReference type="Proteomes" id="UP000823862">
    <property type="component" value="Unassembled WGS sequence"/>
</dbReference>
<sequence length="129" mass="13858">MPHRLDTNRQFMIGNGLLAFAVIGVVVVFTILSLRTQRAGGTRRQPAGVCTVLFGRSLSGDTLTVYLNDSLLCHSLAVTDTSCLRVSLPAEHCALLVVDESTGLLSVLSLEEGNTCRLEKKDGKIVMSP</sequence>
<dbReference type="EMBL" id="DWZI01000002">
    <property type="protein sequence ID" value="HJA84694.1"/>
    <property type="molecule type" value="Genomic_DNA"/>
</dbReference>